<dbReference type="RefSeq" id="WP_308456209.1">
    <property type="nucleotide sequence ID" value="NZ_JAJEQM010000006.1"/>
</dbReference>
<sequence>MAIFKPADILIPQNVDFTKWSVVACDQYTSEREYWEDVKNIVGDSPSTLNIIFPEVYLEDGDGDERIKKINSTMEEYINKGIFRELKDTFIYVKRTQPNGKTRHGIVGMLDLEEYDFSKGSQSKVRATEGTIIERIPPRQRIRKNAPLEAPHILILIDDREKAVVEPLENQINDFEKIYDFDLMKNSGHIVGYNVNESAKKNILDAIEKLGDKADFEAKYGVKDKGVLMFAAGDGNHSLATAKTCWEEIKKELSEEEIKTHPARFALVELMNIHDETLEFEPIQRVIFETEPKKLLDELVAFYGAEYEDNGGQRIDYTYGGNEGSIYIKNTDSNLPVGTLQKFLDKYLAENGGKIDYIHGNDVVRNLAKADNTIGFMVDSMEKNDLFTTVIKDGSLPRKTFSMGEAADKRFYLECKKIR</sequence>
<reference evidence="1 2" key="1">
    <citation type="submission" date="2021-10" db="EMBL/GenBank/DDBJ databases">
        <title>Anaerobic single-cell dispensing facilitates the cultivation of human gut bacteria.</title>
        <authorList>
            <person name="Afrizal A."/>
        </authorList>
    </citation>
    <scope>NUCLEOTIDE SEQUENCE [LARGE SCALE GENOMIC DNA]</scope>
    <source>
        <strain evidence="1 2">CLA-AA-H232</strain>
    </source>
</reference>
<organism evidence="1 2">
    <name type="scientific">Hominilimicola fabiformis</name>
    <dbReference type="NCBI Taxonomy" id="2885356"/>
    <lineage>
        <taxon>Bacteria</taxon>
        <taxon>Bacillati</taxon>
        <taxon>Bacillota</taxon>
        <taxon>Clostridia</taxon>
        <taxon>Eubacteriales</taxon>
        <taxon>Oscillospiraceae</taxon>
        <taxon>Hominilimicola</taxon>
    </lineage>
</organism>
<dbReference type="PANTHER" id="PTHR36454:SF1">
    <property type="entry name" value="DUF1015 DOMAIN-CONTAINING PROTEIN"/>
    <property type="match status" value="1"/>
</dbReference>
<keyword evidence="2" id="KW-1185">Reference proteome</keyword>
<dbReference type="EMBL" id="JAJEQM010000006">
    <property type="protein sequence ID" value="MCC2210276.1"/>
    <property type="molecule type" value="Genomic_DNA"/>
</dbReference>
<protein>
    <submittedName>
        <fullName evidence="1">DUF1015 domain-containing protein</fullName>
    </submittedName>
</protein>
<comment type="caution">
    <text evidence="1">The sequence shown here is derived from an EMBL/GenBank/DDBJ whole genome shotgun (WGS) entry which is preliminary data.</text>
</comment>
<dbReference type="PANTHER" id="PTHR36454">
    <property type="entry name" value="LMO2823 PROTEIN"/>
    <property type="match status" value="1"/>
</dbReference>
<proteinExistence type="predicted"/>
<evidence type="ECO:0000313" key="1">
    <source>
        <dbReference type="EMBL" id="MCC2210276.1"/>
    </source>
</evidence>
<dbReference type="InterPro" id="IPR008323">
    <property type="entry name" value="UCP033563"/>
</dbReference>
<accession>A0AAE3J9D1</accession>
<evidence type="ECO:0000313" key="2">
    <source>
        <dbReference type="Proteomes" id="UP001198242"/>
    </source>
</evidence>
<dbReference type="Pfam" id="PF06245">
    <property type="entry name" value="DUF1015"/>
    <property type="match status" value="1"/>
</dbReference>
<dbReference type="Proteomes" id="UP001198242">
    <property type="component" value="Unassembled WGS sequence"/>
</dbReference>
<dbReference type="AlphaFoldDB" id="A0AAE3J9D1"/>
<gene>
    <name evidence="1" type="ORF">LKE05_05660</name>
</gene>
<name>A0AAE3J9D1_9FIRM</name>